<sequence>MYRRPAPRQKIHTASLVRPTKDDVRRILNITPPEEREKPSKSFSVQNSELYLKLIKRNYEYYELEFKKPEVVELVYIPPPVKVIERHFEYPDNVVVKLNVLKSGKVRVKLFSHVAQLWEKYNSKGKIPPHKMLVSAYKSMGYSEAFINKMNKSFERKKVLEIKYEKMIQNIFERPSTKKKAPAKKKKKEEEPEEKPDDTVEEEPDDDDVTPEEDEAIEVDNDDDEDVDENADDVEPPDLD</sequence>
<accession>A0A6C0CNC6</accession>
<feature type="region of interest" description="Disordered" evidence="1">
    <location>
        <begin position="175"/>
        <end position="240"/>
    </location>
</feature>
<dbReference type="AlphaFoldDB" id="A0A6C0CNC6"/>
<feature type="compositionally biased region" description="Basic residues" evidence="1">
    <location>
        <begin position="177"/>
        <end position="187"/>
    </location>
</feature>
<organism evidence="2">
    <name type="scientific">viral metagenome</name>
    <dbReference type="NCBI Taxonomy" id="1070528"/>
    <lineage>
        <taxon>unclassified sequences</taxon>
        <taxon>metagenomes</taxon>
        <taxon>organismal metagenomes</taxon>
    </lineage>
</organism>
<evidence type="ECO:0000256" key="1">
    <source>
        <dbReference type="SAM" id="MobiDB-lite"/>
    </source>
</evidence>
<feature type="compositionally biased region" description="Acidic residues" evidence="1">
    <location>
        <begin position="191"/>
        <end position="240"/>
    </location>
</feature>
<dbReference type="EMBL" id="MN739458">
    <property type="protein sequence ID" value="QHT05727.1"/>
    <property type="molecule type" value="Genomic_DNA"/>
</dbReference>
<protein>
    <submittedName>
        <fullName evidence="2">Uncharacterized protein</fullName>
    </submittedName>
</protein>
<reference evidence="2" key="1">
    <citation type="journal article" date="2020" name="Nature">
        <title>Giant virus diversity and host interactions through global metagenomics.</title>
        <authorList>
            <person name="Schulz F."/>
            <person name="Roux S."/>
            <person name="Paez-Espino D."/>
            <person name="Jungbluth S."/>
            <person name="Walsh D.A."/>
            <person name="Denef V.J."/>
            <person name="McMahon K.D."/>
            <person name="Konstantinidis K.T."/>
            <person name="Eloe-Fadrosh E.A."/>
            <person name="Kyrpides N.C."/>
            <person name="Woyke T."/>
        </authorList>
    </citation>
    <scope>NUCLEOTIDE SEQUENCE</scope>
    <source>
        <strain evidence="2">GVMAG-M-3300021389-45</strain>
    </source>
</reference>
<proteinExistence type="predicted"/>
<name>A0A6C0CNC6_9ZZZZ</name>
<evidence type="ECO:0000313" key="2">
    <source>
        <dbReference type="EMBL" id="QHT05727.1"/>
    </source>
</evidence>